<evidence type="ECO:0000256" key="1">
    <source>
        <dbReference type="ARBA" id="ARBA00022737"/>
    </source>
</evidence>
<evidence type="ECO:0000313" key="5">
    <source>
        <dbReference type="RefSeq" id="XP_035658164.1"/>
    </source>
</evidence>
<dbReference type="InterPro" id="IPR001258">
    <property type="entry name" value="NHL_repeat"/>
</dbReference>
<dbReference type="AlphaFoldDB" id="A0A9J7HEF9"/>
<gene>
    <name evidence="5" type="primary">LOC118403537</name>
</gene>
<protein>
    <submittedName>
        <fullName evidence="5">E3 ubiquitin-protein ligase TRIM71-like</fullName>
    </submittedName>
</protein>
<dbReference type="Gene3D" id="2.120.10.30">
    <property type="entry name" value="TolB, C-terminal domain"/>
    <property type="match status" value="1"/>
</dbReference>
<organism evidence="4 5">
    <name type="scientific">Branchiostoma floridae</name>
    <name type="common">Florida lancelet</name>
    <name type="synonym">Amphioxus</name>
    <dbReference type="NCBI Taxonomy" id="7739"/>
    <lineage>
        <taxon>Eukaryota</taxon>
        <taxon>Metazoa</taxon>
        <taxon>Chordata</taxon>
        <taxon>Cephalochordata</taxon>
        <taxon>Leptocardii</taxon>
        <taxon>Amphioxiformes</taxon>
        <taxon>Branchiostomatidae</taxon>
        <taxon>Branchiostoma</taxon>
    </lineage>
</organism>
<dbReference type="InterPro" id="IPR050952">
    <property type="entry name" value="TRIM-NHL_E3_ligases"/>
</dbReference>
<dbReference type="OrthoDB" id="10020332at2759"/>
<feature type="compositionally biased region" description="Polar residues" evidence="3">
    <location>
        <begin position="1"/>
        <end position="56"/>
    </location>
</feature>
<dbReference type="SUPFAM" id="SSF101898">
    <property type="entry name" value="NHL repeat"/>
    <property type="match status" value="1"/>
</dbReference>
<feature type="repeat" description="NHL" evidence="2">
    <location>
        <begin position="276"/>
        <end position="319"/>
    </location>
</feature>
<dbReference type="InterPro" id="IPR011042">
    <property type="entry name" value="6-blade_b-propeller_TolB-like"/>
</dbReference>
<dbReference type="Pfam" id="PF01436">
    <property type="entry name" value="NHL"/>
    <property type="match status" value="1"/>
</dbReference>
<sequence>MPTVSSATINPRNVTLPPSANSSQSATLTLASNSSQGATLTSTNISSGATTPTTINIPHGSTLPSTTKRSQLSPIFNTSQGTHGIDSPTEKITFGGTGSDPGRFKDNRGVAVSADNEIFVTDKRNKRVQVFNINGDFLRLFPTSLLPKGDEEMLPSDISIDGEGHLWVVGRKESYFNAPVHVVQYNRIGLPLTTFEVPGPTWSIGVAITVDLHNDKILVILLDEILMFQPNGSFCRSIGKGLHQYEYATSDNSGRILVTDYSHSKVQVYNHTGHWLFGFGGFGRGDGQLIRPSGVCTDSSGRVIVANDGNGRVDMFTSRGEFVRTVVEMDKSWGIAVGPDGHLVVTNVYDNTVTIFPATMIFP</sequence>
<dbReference type="FunFam" id="2.120.10.30:FF:000064">
    <property type="entry name" value="Uncharacterized protein"/>
    <property type="match status" value="1"/>
</dbReference>
<keyword evidence="1" id="KW-0677">Repeat</keyword>
<dbReference type="KEGG" id="bfo:118403537"/>
<name>A0A9J7HEF9_BRAFL</name>
<dbReference type="PROSITE" id="PS51125">
    <property type="entry name" value="NHL"/>
    <property type="match status" value="2"/>
</dbReference>
<reference evidence="5" key="2">
    <citation type="submission" date="2025-08" db="UniProtKB">
        <authorList>
            <consortium name="RefSeq"/>
        </authorList>
    </citation>
    <scope>IDENTIFICATION</scope>
    <source>
        <strain evidence="5">S238N-H82</strain>
        <tissue evidence="5">Testes</tissue>
    </source>
</reference>
<feature type="compositionally biased region" description="Polar residues" evidence="3">
    <location>
        <begin position="62"/>
        <end position="82"/>
    </location>
</feature>
<reference evidence="4" key="1">
    <citation type="journal article" date="2020" name="Nat. Ecol. Evol.">
        <title>Deeply conserved synteny resolves early events in vertebrate evolution.</title>
        <authorList>
            <person name="Simakov O."/>
            <person name="Marletaz F."/>
            <person name="Yue J.X."/>
            <person name="O'Connell B."/>
            <person name="Jenkins J."/>
            <person name="Brandt A."/>
            <person name="Calef R."/>
            <person name="Tung C.H."/>
            <person name="Huang T.K."/>
            <person name="Schmutz J."/>
            <person name="Satoh N."/>
            <person name="Yu J.K."/>
            <person name="Putnam N.H."/>
            <person name="Green R.E."/>
            <person name="Rokhsar D.S."/>
        </authorList>
    </citation>
    <scope>NUCLEOTIDE SEQUENCE [LARGE SCALE GENOMIC DNA]</scope>
    <source>
        <strain evidence="4">S238N-H82</strain>
    </source>
</reference>
<dbReference type="Proteomes" id="UP000001554">
    <property type="component" value="Chromosome 16"/>
</dbReference>
<keyword evidence="4" id="KW-1185">Reference proteome</keyword>
<dbReference type="OMA" id="LMFQPNG"/>
<evidence type="ECO:0000256" key="3">
    <source>
        <dbReference type="SAM" id="MobiDB-lite"/>
    </source>
</evidence>
<evidence type="ECO:0000313" key="4">
    <source>
        <dbReference type="Proteomes" id="UP000001554"/>
    </source>
</evidence>
<dbReference type="RefSeq" id="XP_035658164.1">
    <property type="nucleotide sequence ID" value="XM_035802271.1"/>
</dbReference>
<dbReference type="GeneID" id="118403537"/>
<feature type="repeat" description="NHL" evidence="2">
    <location>
        <begin position="91"/>
        <end position="134"/>
    </location>
</feature>
<dbReference type="PANTHER" id="PTHR24104">
    <property type="entry name" value="E3 UBIQUITIN-PROTEIN LIGASE NHLRC1-RELATED"/>
    <property type="match status" value="1"/>
</dbReference>
<feature type="region of interest" description="Disordered" evidence="3">
    <location>
        <begin position="1"/>
        <end position="89"/>
    </location>
</feature>
<dbReference type="PANTHER" id="PTHR24104:SF50">
    <property type="entry name" value="SMP-30_GLUCONOLACTONASE_LRE-LIKE REGION DOMAIN-CONTAINING PROTEIN"/>
    <property type="match status" value="1"/>
</dbReference>
<proteinExistence type="predicted"/>
<evidence type="ECO:0000256" key="2">
    <source>
        <dbReference type="PROSITE-ProRule" id="PRU00504"/>
    </source>
</evidence>
<accession>A0A9J7HEF9</accession>